<reference evidence="2 3" key="1">
    <citation type="journal article" date="2019" name="New Phytol.">
        <title>Comparative genomics reveals unique wood-decay strategies and fruiting body development in the Schizophyllaceae.</title>
        <authorList>
            <person name="Almasi E."/>
            <person name="Sahu N."/>
            <person name="Krizsan K."/>
            <person name="Balint B."/>
            <person name="Kovacs G.M."/>
            <person name="Kiss B."/>
            <person name="Cseklye J."/>
            <person name="Drula E."/>
            <person name="Henrissat B."/>
            <person name="Nagy I."/>
            <person name="Chovatia M."/>
            <person name="Adam C."/>
            <person name="LaButti K."/>
            <person name="Lipzen A."/>
            <person name="Riley R."/>
            <person name="Grigoriev I.V."/>
            <person name="Nagy L.G."/>
        </authorList>
    </citation>
    <scope>NUCLEOTIDE SEQUENCE [LARGE SCALE GENOMIC DNA]</scope>
    <source>
        <strain evidence="2 3">NL-1724</strain>
    </source>
</reference>
<organism evidence="2 3">
    <name type="scientific">Schizophyllum amplum</name>
    <dbReference type="NCBI Taxonomy" id="97359"/>
    <lineage>
        <taxon>Eukaryota</taxon>
        <taxon>Fungi</taxon>
        <taxon>Dikarya</taxon>
        <taxon>Basidiomycota</taxon>
        <taxon>Agaricomycotina</taxon>
        <taxon>Agaricomycetes</taxon>
        <taxon>Agaricomycetidae</taxon>
        <taxon>Agaricales</taxon>
        <taxon>Schizophyllaceae</taxon>
        <taxon>Schizophyllum</taxon>
    </lineage>
</organism>
<dbReference type="Proteomes" id="UP000320762">
    <property type="component" value="Unassembled WGS sequence"/>
</dbReference>
<keyword evidence="3" id="KW-1185">Reference proteome</keyword>
<dbReference type="AlphaFoldDB" id="A0A550BRY5"/>
<evidence type="ECO:0000313" key="2">
    <source>
        <dbReference type="EMBL" id="TRM55307.1"/>
    </source>
</evidence>
<dbReference type="EMBL" id="VDMD01000185">
    <property type="protein sequence ID" value="TRM55307.1"/>
    <property type="molecule type" value="Genomic_DNA"/>
</dbReference>
<protein>
    <submittedName>
        <fullName evidence="2">Uncharacterized protein</fullName>
    </submittedName>
</protein>
<proteinExistence type="predicted"/>
<feature type="region of interest" description="Disordered" evidence="1">
    <location>
        <begin position="126"/>
        <end position="148"/>
    </location>
</feature>
<gene>
    <name evidence="2" type="ORF">BD626DRAFT_93415</name>
</gene>
<comment type="caution">
    <text evidence="2">The sequence shown here is derived from an EMBL/GenBank/DDBJ whole genome shotgun (WGS) entry which is preliminary data.</text>
</comment>
<accession>A0A550BRY5</accession>
<sequence>MSQPPQRWPVPVLSPFGPFIRTSRYPDLRVALWTHRSRLAPRVAPWTRESRFSDRRVALQTYESQLASSSSHAVPLPTAICFRSLCGPRLLARPSRRARPLARSSPSVALVQQPPRRSYRTHCVARPAPTASLAHHPRRSGRSSVHRARSALAATRCMRVARTAVRLYRS</sequence>
<evidence type="ECO:0000313" key="3">
    <source>
        <dbReference type="Proteomes" id="UP000320762"/>
    </source>
</evidence>
<evidence type="ECO:0000256" key="1">
    <source>
        <dbReference type="SAM" id="MobiDB-lite"/>
    </source>
</evidence>
<name>A0A550BRY5_9AGAR</name>
<feature type="compositionally biased region" description="Basic residues" evidence="1">
    <location>
        <begin position="135"/>
        <end position="148"/>
    </location>
</feature>